<name>A0A420IWD4_9PEZI</name>
<dbReference type="OrthoDB" id="10250268at2759"/>
<keyword evidence="9" id="KW-0472">Membrane</keyword>
<dbReference type="PANTHER" id="PTHR12878">
    <property type="entry name" value="NADH-UBIQUINONE OXIDOREDUCTASE B8 SUBUNIT"/>
    <property type="match status" value="1"/>
</dbReference>
<dbReference type="InterPro" id="IPR016464">
    <property type="entry name" value="NADH_Ub_cplx-1_asu_su-2"/>
</dbReference>
<gene>
    <name evidence="11" type="ORF">GcC1_052020</name>
</gene>
<evidence type="ECO:0000256" key="2">
    <source>
        <dbReference type="ARBA" id="ARBA00004443"/>
    </source>
</evidence>
<evidence type="ECO:0000256" key="5">
    <source>
        <dbReference type="ARBA" id="ARBA00022660"/>
    </source>
</evidence>
<protein>
    <submittedName>
        <fullName evidence="11">NADH-ubiquinone oxidoreductase 10.5 kDa subunit</fullName>
    </submittedName>
</protein>
<dbReference type="AlphaFoldDB" id="A0A420IWD4"/>
<dbReference type="Gene3D" id="3.40.30.10">
    <property type="entry name" value="Glutaredoxin"/>
    <property type="match status" value="1"/>
</dbReference>
<dbReference type="InterPro" id="IPR036249">
    <property type="entry name" value="Thioredoxin-like_sf"/>
</dbReference>
<reference evidence="11 12" key="1">
    <citation type="journal article" date="2018" name="BMC Genomics">
        <title>Comparative genome analyses reveal sequence features reflecting distinct modes of host-adaptation between dicot and monocot powdery mildew.</title>
        <authorList>
            <person name="Wu Y."/>
            <person name="Ma X."/>
            <person name="Pan Z."/>
            <person name="Kale S.D."/>
            <person name="Song Y."/>
            <person name="King H."/>
            <person name="Zhang Q."/>
            <person name="Presley C."/>
            <person name="Deng X."/>
            <person name="Wei C.I."/>
            <person name="Xiao S."/>
        </authorList>
    </citation>
    <scope>NUCLEOTIDE SEQUENCE [LARGE SCALE GENOMIC DNA]</scope>
    <source>
        <strain evidence="11">UCSC1</strain>
    </source>
</reference>
<evidence type="ECO:0000259" key="10">
    <source>
        <dbReference type="Pfam" id="PF05047"/>
    </source>
</evidence>
<evidence type="ECO:0000256" key="7">
    <source>
        <dbReference type="ARBA" id="ARBA00022982"/>
    </source>
</evidence>
<keyword evidence="4" id="KW-0813">Transport</keyword>
<evidence type="ECO:0000256" key="6">
    <source>
        <dbReference type="ARBA" id="ARBA00022792"/>
    </source>
</evidence>
<proteinExistence type="inferred from homology"/>
<accession>A0A420IWD4</accession>
<comment type="subcellular location">
    <subcellularLocation>
        <location evidence="2">Mitochondrion inner membrane</location>
        <topology evidence="2">Peripheral membrane protein</topology>
        <orientation evidence="2">Matrix side</orientation>
    </subcellularLocation>
</comment>
<evidence type="ECO:0000313" key="12">
    <source>
        <dbReference type="Proteomes" id="UP000285405"/>
    </source>
</evidence>
<sequence>MSGKFAFSQSLKELRFLFCQTSAESKSIRSFLTRAYPEMKQHNPQTPIMIREAAGTQPRVFARYG</sequence>
<evidence type="ECO:0000256" key="4">
    <source>
        <dbReference type="ARBA" id="ARBA00022448"/>
    </source>
</evidence>
<dbReference type="PIRSF" id="PIRSF005822">
    <property type="entry name" value="NDUA2"/>
    <property type="match status" value="1"/>
</dbReference>
<comment type="similarity">
    <text evidence="3">Belongs to the complex I NDUFA2 subunit family.</text>
</comment>
<keyword evidence="7" id="KW-0249">Electron transport</keyword>
<comment type="caution">
    <text evidence="11">The sequence shown here is derived from an EMBL/GenBank/DDBJ whole genome shotgun (WGS) entry which is preliminary data.</text>
</comment>
<dbReference type="Proteomes" id="UP000285405">
    <property type="component" value="Unassembled WGS sequence"/>
</dbReference>
<evidence type="ECO:0000256" key="3">
    <source>
        <dbReference type="ARBA" id="ARBA00008939"/>
    </source>
</evidence>
<keyword evidence="5" id="KW-0679">Respiratory chain</keyword>
<evidence type="ECO:0000256" key="8">
    <source>
        <dbReference type="ARBA" id="ARBA00023128"/>
    </source>
</evidence>
<keyword evidence="11" id="KW-0830">Ubiquinone</keyword>
<comment type="function">
    <text evidence="1">Accessory subunit of the mitochondrial membrane respiratory chain NADH dehydrogenase (Complex I), that is believed not to be involved in catalysis. Complex I functions in the transfer of electrons from NADH to the respiratory chain. The immediate electron acceptor for the enzyme is believed to be ubiquinone.</text>
</comment>
<dbReference type="EMBL" id="MCBR01005216">
    <property type="protein sequence ID" value="RKF78842.1"/>
    <property type="molecule type" value="Genomic_DNA"/>
</dbReference>
<dbReference type="InterPro" id="IPR007741">
    <property type="entry name" value="Ribosomal_mL43/mS25/NADH_DH"/>
</dbReference>
<keyword evidence="8" id="KW-0496">Mitochondrion</keyword>
<evidence type="ECO:0000313" key="11">
    <source>
        <dbReference type="EMBL" id="RKF78842.1"/>
    </source>
</evidence>
<evidence type="ECO:0000256" key="1">
    <source>
        <dbReference type="ARBA" id="ARBA00003195"/>
    </source>
</evidence>
<dbReference type="Pfam" id="PF05047">
    <property type="entry name" value="L51_S25_CI-B8"/>
    <property type="match status" value="1"/>
</dbReference>
<dbReference type="PANTHER" id="PTHR12878:SF0">
    <property type="entry name" value="NADH DEHYDROGENASE [UBIQUINONE] 1 ALPHA SUBCOMPLEX SUBUNIT 2"/>
    <property type="match status" value="1"/>
</dbReference>
<keyword evidence="6" id="KW-0999">Mitochondrion inner membrane</keyword>
<dbReference type="GO" id="GO:0005743">
    <property type="term" value="C:mitochondrial inner membrane"/>
    <property type="evidence" value="ECO:0007669"/>
    <property type="project" value="UniProtKB-SubCell"/>
</dbReference>
<evidence type="ECO:0000256" key="9">
    <source>
        <dbReference type="ARBA" id="ARBA00023136"/>
    </source>
</evidence>
<feature type="domain" description="Ribosomal protein/NADH dehydrogenase" evidence="10">
    <location>
        <begin position="28"/>
        <end position="65"/>
    </location>
</feature>
<organism evidence="11 12">
    <name type="scientific">Golovinomyces cichoracearum</name>
    <dbReference type="NCBI Taxonomy" id="62708"/>
    <lineage>
        <taxon>Eukaryota</taxon>
        <taxon>Fungi</taxon>
        <taxon>Dikarya</taxon>
        <taxon>Ascomycota</taxon>
        <taxon>Pezizomycotina</taxon>
        <taxon>Leotiomycetes</taxon>
        <taxon>Erysiphales</taxon>
        <taxon>Erysiphaceae</taxon>
        <taxon>Golovinomyces</taxon>
    </lineage>
</organism>
<dbReference type="SUPFAM" id="SSF52833">
    <property type="entry name" value="Thioredoxin-like"/>
    <property type="match status" value="1"/>
</dbReference>